<evidence type="ECO:0000259" key="7">
    <source>
        <dbReference type="SMART" id="SM00387"/>
    </source>
</evidence>
<feature type="binding site" evidence="5">
    <location>
        <position position="440"/>
    </location>
    <ligand>
        <name>ATP</name>
        <dbReference type="ChEBI" id="CHEBI:30616"/>
    </ligand>
</feature>
<evidence type="ECO:0000256" key="5">
    <source>
        <dbReference type="PIRSR" id="PIRSR002583-1"/>
    </source>
</evidence>
<accession>A0A7S1TAG6</accession>
<keyword evidence="2 5" id="KW-0547">Nucleotide-binding</keyword>
<name>A0A7S1TAG6_9RHOD</name>
<feature type="binding site" evidence="5">
    <location>
        <position position="119"/>
    </location>
    <ligand>
        <name>ATP</name>
        <dbReference type="ChEBI" id="CHEBI:30616"/>
    </ligand>
</feature>
<dbReference type="Pfam" id="PF13589">
    <property type="entry name" value="HATPase_c_3"/>
    <property type="match status" value="1"/>
</dbReference>
<protein>
    <recommendedName>
        <fullName evidence="7">Histidine kinase/HSP90-like ATPase domain-containing protein</fullName>
    </recommendedName>
</protein>
<reference evidence="8" key="1">
    <citation type="submission" date="2021-01" db="EMBL/GenBank/DDBJ databases">
        <authorList>
            <person name="Corre E."/>
            <person name="Pelletier E."/>
            <person name="Niang G."/>
            <person name="Scheremetjew M."/>
            <person name="Finn R."/>
            <person name="Kale V."/>
            <person name="Holt S."/>
            <person name="Cochrane G."/>
            <person name="Meng A."/>
            <person name="Brown T."/>
            <person name="Cohen L."/>
        </authorList>
    </citation>
    <scope>NUCLEOTIDE SEQUENCE</scope>
    <source>
        <strain evidence="8">SAG 36.94</strain>
    </source>
</reference>
<dbReference type="Gene3D" id="1.20.120.790">
    <property type="entry name" value="Heat shock protein 90, C-terminal domain"/>
    <property type="match status" value="1"/>
</dbReference>
<feature type="compositionally biased region" description="Acidic residues" evidence="6">
    <location>
        <begin position="760"/>
        <end position="779"/>
    </location>
</feature>
<feature type="binding site" evidence="5">
    <location>
        <begin position="179"/>
        <end position="180"/>
    </location>
    <ligand>
        <name>ATP</name>
        <dbReference type="ChEBI" id="CHEBI:30616"/>
    </ligand>
</feature>
<dbReference type="SUPFAM" id="SSF55874">
    <property type="entry name" value="ATPase domain of HSP90 chaperone/DNA topoisomerase II/histidine kinase"/>
    <property type="match status" value="1"/>
</dbReference>
<feature type="binding site" evidence="5">
    <location>
        <position position="164"/>
    </location>
    <ligand>
        <name>ATP</name>
        <dbReference type="ChEBI" id="CHEBI:30616"/>
    </ligand>
</feature>
<dbReference type="InterPro" id="IPR020568">
    <property type="entry name" value="Ribosomal_Su5_D2-typ_SF"/>
</dbReference>
<dbReference type="PROSITE" id="PS00298">
    <property type="entry name" value="HSP90"/>
    <property type="match status" value="1"/>
</dbReference>
<dbReference type="InterPro" id="IPR001404">
    <property type="entry name" value="Hsp90_fam"/>
</dbReference>
<evidence type="ECO:0000256" key="2">
    <source>
        <dbReference type="ARBA" id="ARBA00022741"/>
    </source>
</evidence>
<evidence type="ECO:0000256" key="3">
    <source>
        <dbReference type="ARBA" id="ARBA00022840"/>
    </source>
</evidence>
<dbReference type="Gene3D" id="3.40.50.11260">
    <property type="match status" value="1"/>
</dbReference>
<dbReference type="PIRSF" id="PIRSF002583">
    <property type="entry name" value="Hsp90"/>
    <property type="match status" value="1"/>
</dbReference>
<evidence type="ECO:0000256" key="1">
    <source>
        <dbReference type="ARBA" id="ARBA00008239"/>
    </source>
</evidence>
<dbReference type="FunFam" id="3.30.230.80:FF:000001">
    <property type="entry name" value="Heat shock protein 90 alpha"/>
    <property type="match status" value="1"/>
</dbReference>
<dbReference type="SUPFAM" id="SSF54211">
    <property type="entry name" value="Ribosomal protein S5 domain 2-like"/>
    <property type="match status" value="1"/>
</dbReference>
<evidence type="ECO:0000256" key="6">
    <source>
        <dbReference type="SAM" id="MobiDB-lite"/>
    </source>
</evidence>
<dbReference type="NCBIfam" id="NF003555">
    <property type="entry name" value="PRK05218.1"/>
    <property type="match status" value="1"/>
</dbReference>
<proteinExistence type="inferred from homology"/>
<dbReference type="Gene3D" id="3.30.230.80">
    <property type="match status" value="1"/>
</dbReference>
<dbReference type="AlphaFoldDB" id="A0A7S1TAG6"/>
<feature type="binding site" evidence="5">
    <location>
        <position position="172"/>
    </location>
    <ligand>
        <name>ATP</name>
        <dbReference type="ChEBI" id="CHEBI:30616"/>
    </ligand>
</feature>
<dbReference type="InterPro" id="IPR037196">
    <property type="entry name" value="HSP90_C"/>
</dbReference>
<keyword evidence="3 5" id="KW-0067">ATP-binding</keyword>
<feature type="binding site" evidence="5">
    <location>
        <begin position="200"/>
        <end position="205"/>
    </location>
    <ligand>
        <name>ATP</name>
        <dbReference type="ChEBI" id="CHEBI:30616"/>
    </ligand>
</feature>
<feature type="domain" description="Histidine kinase/HSP90-like ATPase" evidence="7">
    <location>
        <begin position="108"/>
        <end position="265"/>
    </location>
</feature>
<keyword evidence="4" id="KW-0143">Chaperone</keyword>
<dbReference type="GO" id="GO:0005524">
    <property type="term" value="F:ATP binding"/>
    <property type="evidence" value="ECO:0007669"/>
    <property type="project" value="UniProtKB-KW"/>
</dbReference>
<comment type="similarity">
    <text evidence="1">Belongs to the heat shock protein 90 family.</text>
</comment>
<dbReference type="PANTHER" id="PTHR11528">
    <property type="entry name" value="HEAT SHOCK PROTEIN 90 FAMILY MEMBER"/>
    <property type="match status" value="1"/>
</dbReference>
<evidence type="ECO:0000256" key="4">
    <source>
        <dbReference type="ARBA" id="ARBA00023186"/>
    </source>
</evidence>
<feature type="binding site" evidence="5">
    <location>
        <position position="255"/>
    </location>
    <ligand>
        <name>ATP</name>
        <dbReference type="ChEBI" id="CHEBI:30616"/>
    </ligand>
</feature>
<feature type="binding site" evidence="5">
    <location>
        <position position="159"/>
    </location>
    <ligand>
        <name>ATP</name>
        <dbReference type="ChEBI" id="CHEBI:30616"/>
    </ligand>
</feature>
<evidence type="ECO:0000313" key="8">
    <source>
        <dbReference type="EMBL" id="CAD9230163.1"/>
    </source>
</evidence>
<dbReference type="GO" id="GO:0016887">
    <property type="term" value="F:ATP hydrolysis activity"/>
    <property type="evidence" value="ECO:0007669"/>
    <property type="project" value="InterPro"/>
</dbReference>
<dbReference type="Gene3D" id="3.30.565.10">
    <property type="entry name" value="Histidine kinase-like ATPase, C-terminal domain"/>
    <property type="match status" value="1"/>
</dbReference>
<feature type="region of interest" description="Disordered" evidence="6">
    <location>
        <begin position="751"/>
        <end position="785"/>
    </location>
</feature>
<feature type="binding site" evidence="5">
    <location>
        <position position="115"/>
    </location>
    <ligand>
        <name>ATP</name>
        <dbReference type="ChEBI" id="CHEBI:30616"/>
    </ligand>
</feature>
<dbReference type="SUPFAM" id="SSF110942">
    <property type="entry name" value="HSP90 C-terminal domain"/>
    <property type="match status" value="1"/>
</dbReference>
<dbReference type="InterPro" id="IPR003594">
    <property type="entry name" value="HATPase_dom"/>
</dbReference>
<dbReference type="FunFam" id="3.30.565.10:FF:000005">
    <property type="entry name" value="Heat shock protein 90"/>
    <property type="match status" value="1"/>
</dbReference>
<dbReference type="HAMAP" id="MF_00505">
    <property type="entry name" value="HSP90"/>
    <property type="match status" value="1"/>
</dbReference>
<dbReference type="SMART" id="SM00387">
    <property type="entry name" value="HATPase_c"/>
    <property type="match status" value="1"/>
</dbReference>
<dbReference type="PRINTS" id="PR00775">
    <property type="entry name" value="HEATSHOCK90"/>
</dbReference>
<organism evidence="8">
    <name type="scientific">Compsopogon caeruleus</name>
    <dbReference type="NCBI Taxonomy" id="31354"/>
    <lineage>
        <taxon>Eukaryota</taxon>
        <taxon>Rhodophyta</taxon>
        <taxon>Compsopogonophyceae</taxon>
        <taxon>Compsopogonales</taxon>
        <taxon>Compsopogonaceae</taxon>
        <taxon>Compsopogon</taxon>
    </lineage>
</organism>
<dbReference type="GO" id="GO:0051082">
    <property type="term" value="F:unfolded protein binding"/>
    <property type="evidence" value="ECO:0007669"/>
    <property type="project" value="InterPro"/>
</dbReference>
<dbReference type="CDD" id="cd16927">
    <property type="entry name" value="HATPase_Hsp90-like"/>
    <property type="match status" value="1"/>
</dbReference>
<dbReference type="EMBL" id="HBGH01004334">
    <property type="protein sequence ID" value="CAD9230163.1"/>
    <property type="molecule type" value="Transcribed_RNA"/>
</dbReference>
<sequence length="785" mass="88048">MLRMVRGTAGYVSGYHAVLRKSGSAWLGTSRSVVCGRNSSHGWALSGLKSWEASSSMSGRVPRGNWKMSSVADDGSVGTATVADPEKYEFKAEVSRVMDIIINSLYSNKEIFLRELLSNASDACEKRRFLGLTEGEADDEALKIRVKADKDAGTVVIEDNGVGMTKAEMVQNLGSIATSGTKKFVEALGEGKGDVTQIGQFGVGFYASYLVADRVKVESKSYADKEGKQFAWESDSKSGYSITEQTPDLEGKSGTRITLFIKDGSKEFLENFRLKDLMKRYSEFLSFPIYAWDERTEYEEEPDGDEVDEEGKPKMKKVPKTVEDWAKVNVQKPIWMRRPKEVTDEEYSEFYKTISRDFDGPLARSHFSVEGEVEFRSLIFTPKMLPFELRENMFDERGRSLKLYVKRVFISDKFEGFVPRWLTFMRGVVDSEDLPLNVSREILQQSKVLRVISKRLIRKSLDMFQDIAGRDNKDEYKNFWKQFGRYIKAGIIDDADYKDDLAKLCRFNSSSSPEELISLKDYVDRMQDGQEDIYYISADNKIAAQNSAAIEKLKEKGYDVIFALEPIDEIAVQTLATFKCTKEGSTEEKNYKLVDVSKEDFKLDELSSEDEKQKKVEQEESFKDVISYIEGVLQGKVGKVKVSDRLTESASAIVGSQYGVSATMERYMRMNRGVDGDDGMMNFMGGTRTLEINPNHPIVESLARQVKATATKQSEETATLLFELAMLSGGYPIEDTPGFAKRVSRIVGDAASVSSAPISSDEEAAEAELVDAEVMDEEVNPGRGA</sequence>
<gene>
    <name evidence="8" type="ORF">CCAE0312_LOCUS2382</name>
</gene>
<dbReference type="GO" id="GO:0140662">
    <property type="term" value="F:ATP-dependent protein folding chaperone"/>
    <property type="evidence" value="ECO:0007669"/>
    <property type="project" value="InterPro"/>
</dbReference>
<dbReference type="Pfam" id="PF00183">
    <property type="entry name" value="HSP90"/>
    <property type="match status" value="1"/>
</dbReference>
<dbReference type="InterPro" id="IPR019805">
    <property type="entry name" value="Heat_shock_protein_90_CS"/>
</dbReference>
<dbReference type="InterPro" id="IPR036890">
    <property type="entry name" value="HATPase_C_sf"/>
</dbReference>
<dbReference type="InterPro" id="IPR020575">
    <property type="entry name" value="Hsp90_N"/>
</dbReference>